<comment type="caution">
    <text evidence="1">The sequence shown here is derived from an EMBL/GenBank/DDBJ whole genome shotgun (WGS) entry which is preliminary data.</text>
</comment>
<keyword evidence="1" id="KW-0378">Hydrolase</keyword>
<evidence type="ECO:0000313" key="1">
    <source>
        <dbReference type="EMBL" id="OVZ81570.1"/>
    </source>
</evidence>
<dbReference type="EMBL" id="NHOG01000009">
    <property type="protein sequence ID" value="OVZ81570.1"/>
    <property type="molecule type" value="Genomic_DNA"/>
</dbReference>
<dbReference type="Pfam" id="PF06576">
    <property type="entry name" value="DUF1133"/>
    <property type="match status" value="1"/>
</dbReference>
<reference evidence="1 2" key="1">
    <citation type="submission" date="2017-05" db="EMBL/GenBank/DDBJ databases">
        <title>Whole genome sequencing of Yersinia kristensenii.</title>
        <authorList>
            <person name="Campioni F."/>
        </authorList>
    </citation>
    <scope>NUCLEOTIDE SEQUENCE [LARGE SCALE GENOMIC DNA]</scope>
    <source>
        <strain evidence="1 2">CFSAN060538</strain>
    </source>
</reference>
<dbReference type="Proteomes" id="UP000195840">
    <property type="component" value="Unassembled WGS sequence"/>
</dbReference>
<dbReference type="InterPro" id="IPR010557">
    <property type="entry name" value="DUF1133"/>
</dbReference>
<keyword evidence="1" id="KW-0645">Protease</keyword>
<gene>
    <name evidence="1" type="ORF">CBW52_07585</name>
</gene>
<sequence length="194" mass="22238">MCGKPDSQELHLHTLELVFLRGKLKMWGRWSHITKTGGASGILSRMLSKQQISKTAINAAIKQMKEAGISKDELLAIFGDINNPKGHSSLIYCTDTEGLLIDSIVGGILKGTPGLINIIHQHYIYRKSRYCMAEEMAEAHPEMSFATCRRRIDVWMNTAEYMLYKPLSNAFFKDIDRFRKKRFDYLSEKYMILV</sequence>
<keyword evidence="2" id="KW-1185">Reference proteome</keyword>
<dbReference type="AlphaFoldDB" id="A0AB73Q7B8"/>
<evidence type="ECO:0000313" key="2">
    <source>
        <dbReference type="Proteomes" id="UP000195840"/>
    </source>
</evidence>
<dbReference type="GO" id="GO:0008233">
    <property type="term" value="F:peptidase activity"/>
    <property type="evidence" value="ECO:0007669"/>
    <property type="project" value="UniProtKB-KW"/>
</dbReference>
<organism evidence="1 2">
    <name type="scientific">Yersinia kristensenii</name>
    <dbReference type="NCBI Taxonomy" id="28152"/>
    <lineage>
        <taxon>Bacteria</taxon>
        <taxon>Pseudomonadati</taxon>
        <taxon>Pseudomonadota</taxon>
        <taxon>Gammaproteobacteria</taxon>
        <taxon>Enterobacterales</taxon>
        <taxon>Yersiniaceae</taxon>
        <taxon>Yersinia</taxon>
    </lineage>
</organism>
<proteinExistence type="predicted"/>
<dbReference type="GO" id="GO:0006508">
    <property type="term" value="P:proteolysis"/>
    <property type="evidence" value="ECO:0007669"/>
    <property type="project" value="UniProtKB-KW"/>
</dbReference>
<protein>
    <submittedName>
        <fullName evidence="1">ATP-dependent Zn protease</fullName>
    </submittedName>
</protein>
<name>A0AB73Q7B8_YERKR</name>
<accession>A0AB73Q7B8</accession>